<feature type="domain" description="Gamma-butyrobetaine hydroxylase-like N-terminal" evidence="3">
    <location>
        <begin position="7"/>
        <end position="89"/>
    </location>
</feature>
<dbReference type="PANTHER" id="PTHR35303:SF5">
    <property type="entry name" value="OS02G0197800 PROTEIN"/>
    <property type="match status" value="1"/>
</dbReference>
<evidence type="ECO:0000313" key="4">
    <source>
        <dbReference type="EMBL" id="PRC93801.1"/>
    </source>
</evidence>
<dbReference type="RefSeq" id="WP_105531090.1">
    <property type="nucleotide sequence ID" value="NZ_PUGF01000005.1"/>
</dbReference>
<dbReference type="OrthoDB" id="9794178at2"/>
<keyword evidence="5" id="KW-1185">Reference proteome</keyword>
<comment type="caution">
    <text evidence="4">The sequence shown here is derived from an EMBL/GenBank/DDBJ whole genome shotgun (WGS) entry which is preliminary data.</text>
</comment>
<organism evidence="4 5">
    <name type="scientific">Solimicrobium silvestre</name>
    <dbReference type="NCBI Taxonomy" id="2099400"/>
    <lineage>
        <taxon>Bacteria</taxon>
        <taxon>Pseudomonadati</taxon>
        <taxon>Pseudomonadota</taxon>
        <taxon>Betaproteobacteria</taxon>
        <taxon>Burkholderiales</taxon>
        <taxon>Oxalobacteraceae</taxon>
        <taxon>Solimicrobium</taxon>
    </lineage>
</organism>
<dbReference type="AlphaFoldDB" id="A0A2S9H1E0"/>
<evidence type="ECO:0000256" key="1">
    <source>
        <dbReference type="ARBA" id="ARBA00022723"/>
    </source>
</evidence>
<accession>A0A2S9H1E0</accession>
<dbReference type="InterPro" id="IPR038492">
    <property type="entry name" value="GBBH-like_N_sf"/>
</dbReference>
<dbReference type="Gene3D" id="3.30.2020.30">
    <property type="match status" value="1"/>
</dbReference>
<evidence type="ECO:0000313" key="5">
    <source>
        <dbReference type="Proteomes" id="UP000237839"/>
    </source>
</evidence>
<keyword evidence="2" id="KW-0408">Iron</keyword>
<protein>
    <recommendedName>
        <fullName evidence="3">Gamma-butyrobetaine hydroxylase-like N-terminal domain-containing protein</fullName>
    </recommendedName>
</protein>
<gene>
    <name evidence="4" type="ORF">S2091_1410</name>
</gene>
<dbReference type="PANTHER" id="PTHR35303">
    <property type="entry name" value="OS02G0197800 PROTEIN"/>
    <property type="match status" value="1"/>
</dbReference>
<name>A0A2S9H1E0_9BURK</name>
<dbReference type="Pfam" id="PF06155">
    <property type="entry name" value="GBBH-like_N"/>
    <property type="match status" value="1"/>
</dbReference>
<dbReference type="EMBL" id="PUGF01000005">
    <property type="protein sequence ID" value="PRC93801.1"/>
    <property type="molecule type" value="Genomic_DNA"/>
</dbReference>
<dbReference type="Proteomes" id="UP000237839">
    <property type="component" value="Unassembled WGS sequence"/>
</dbReference>
<evidence type="ECO:0000256" key="2">
    <source>
        <dbReference type="ARBA" id="ARBA00023004"/>
    </source>
</evidence>
<sequence length="132" mass="14672">MNPTAINVRMQSRLVEIEFDDVKFALSFELMRVYSPSAEVRGHGAGQEILQTGKRDVSLTALEPVGHYAVQPHFTDGHNTGIFSWEYLHWLGENQSRLWQEYLDKLQAAGFSGDSGRDAPMEVAGKGCSTKG</sequence>
<dbReference type="InterPro" id="IPR010376">
    <property type="entry name" value="GBBH-like_N"/>
</dbReference>
<dbReference type="GO" id="GO:0046872">
    <property type="term" value="F:metal ion binding"/>
    <property type="evidence" value="ECO:0007669"/>
    <property type="project" value="UniProtKB-KW"/>
</dbReference>
<keyword evidence="1" id="KW-0479">Metal-binding</keyword>
<proteinExistence type="predicted"/>
<evidence type="ECO:0000259" key="3">
    <source>
        <dbReference type="Pfam" id="PF06155"/>
    </source>
</evidence>
<reference evidence="4 5" key="1">
    <citation type="submission" date="2018-02" db="EMBL/GenBank/DDBJ databases">
        <title>Solimicrobium silvestre gen. nov., sp. nov., isolated from alpine forest soil.</title>
        <authorList>
            <person name="Margesin R."/>
            <person name="Albuquerque L."/>
            <person name="Zhang D.-C."/>
            <person name="Froufe H.J.C."/>
            <person name="Severino R."/>
            <person name="Roxo I."/>
            <person name="Egas C."/>
            <person name="Da Costa M.S."/>
        </authorList>
    </citation>
    <scope>NUCLEOTIDE SEQUENCE [LARGE SCALE GENOMIC DNA]</scope>
    <source>
        <strain evidence="4 5">S20-91</strain>
    </source>
</reference>